<dbReference type="EMBL" id="FOJM01000004">
    <property type="protein sequence ID" value="SFA44103.1"/>
    <property type="molecule type" value="Genomic_DNA"/>
</dbReference>
<proteinExistence type="predicted"/>
<protein>
    <submittedName>
        <fullName evidence="2">PIN domain nuclease, a component of toxin-antitoxin system (PIN domain)</fullName>
    </submittedName>
</protein>
<dbReference type="InterPro" id="IPR002716">
    <property type="entry name" value="PIN_dom"/>
</dbReference>
<dbReference type="PANTHER" id="PTHR36173">
    <property type="entry name" value="RIBONUCLEASE VAPC16-RELATED"/>
    <property type="match status" value="1"/>
</dbReference>
<dbReference type="Gene3D" id="3.40.50.1010">
    <property type="entry name" value="5'-nuclease"/>
    <property type="match status" value="1"/>
</dbReference>
<dbReference type="CDD" id="cd09872">
    <property type="entry name" value="PIN_Sll0205-like"/>
    <property type="match status" value="1"/>
</dbReference>
<keyword evidence="3" id="KW-1185">Reference proteome</keyword>
<dbReference type="OrthoDB" id="9798990at2"/>
<name>A0A1I0SXI9_9SPHI</name>
<evidence type="ECO:0000259" key="1">
    <source>
        <dbReference type="Pfam" id="PF01850"/>
    </source>
</evidence>
<dbReference type="Pfam" id="PF01850">
    <property type="entry name" value="PIN"/>
    <property type="match status" value="1"/>
</dbReference>
<dbReference type="InterPro" id="IPR029060">
    <property type="entry name" value="PIN-like_dom_sf"/>
</dbReference>
<accession>A0A1I0SXI9</accession>
<dbReference type="RefSeq" id="WP_090981514.1">
    <property type="nucleotide sequence ID" value="NZ_FOJM01000004.1"/>
</dbReference>
<evidence type="ECO:0000313" key="3">
    <source>
        <dbReference type="Proteomes" id="UP000198836"/>
    </source>
</evidence>
<dbReference type="SUPFAM" id="SSF88723">
    <property type="entry name" value="PIN domain-like"/>
    <property type="match status" value="1"/>
</dbReference>
<dbReference type="PANTHER" id="PTHR36173:SF2">
    <property type="entry name" value="RIBONUCLEASE VAPC16"/>
    <property type="match status" value="1"/>
</dbReference>
<gene>
    <name evidence="2" type="ORF">SAMN04488511_10433</name>
</gene>
<reference evidence="3" key="1">
    <citation type="submission" date="2016-10" db="EMBL/GenBank/DDBJ databases">
        <authorList>
            <person name="Varghese N."/>
            <person name="Submissions S."/>
        </authorList>
    </citation>
    <scope>NUCLEOTIDE SEQUENCE [LARGE SCALE GENOMIC DNA]</scope>
    <source>
        <strain evidence="3">DSM 18130</strain>
    </source>
</reference>
<feature type="domain" description="PIN" evidence="1">
    <location>
        <begin position="3"/>
        <end position="122"/>
    </location>
</feature>
<dbReference type="InterPro" id="IPR041705">
    <property type="entry name" value="PIN_Sll0205"/>
</dbReference>
<evidence type="ECO:0000313" key="2">
    <source>
        <dbReference type="EMBL" id="SFA44103.1"/>
    </source>
</evidence>
<organism evidence="2 3">
    <name type="scientific">Pedobacter suwonensis</name>
    <dbReference type="NCBI Taxonomy" id="332999"/>
    <lineage>
        <taxon>Bacteria</taxon>
        <taxon>Pseudomonadati</taxon>
        <taxon>Bacteroidota</taxon>
        <taxon>Sphingobacteriia</taxon>
        <taxon>Sphingobacteriales</taxon>
        <taxon>Sphingobacteriaceae</taxon>
        <taxon>Pedobacter</taxon>
    </lineage>
</organism>
<dbReference type="AlphaFoldDB" id="A0A1I0SXI9"/>
<dbReference type="Proteomes" id="UP000198836">
    <property type="component" value="Unassembled WGS sequence"/>
</dbReference>
<dbReference type="InterPro" id="IPR052919">
    <property type="entry name" value="TA_system_RNase"/>
</dbReference>
<sequence>MAYLLDTHTFLWFVAGDDQLPVSVKKRLSDINTSCFISIASFWEIAIKKQIGKLDLKIGFEALFRFAERNQIEIIPINETHLITLLNLEFINNDPFDRIIVSQAISENLVLISRDKKLKKYKIKLHWEQPIN</sequence>
<dbReference type="STRING" id="332999.SAMN04488511_10433"/>